<dbReference type="Pfam" id="PF05402">
    <property type="entry name" value="PqqD"/>
    <property type="match status" value="1"/>
</dbReference>
<evidence type="ECO:0000313" key="2">
    <source>
        <dbReference type="EMBL" id="QTR03024.1"/>
    </source>
</evidence>
<dbReference type="EMBL" id="CP072788">
    <property type="protein sequence ID" value="QTR03024.1"/>
    <property type="molecule type" value="Genomic_DNA"/>
</dbReference>
<reference evidence="2" key="2">
    <citation type="submission" date="2021-04" db="EMBL/GenBank/DDBJ databases">
        <title>Saccharothrix algeriensis WGS.</title>
        <authorList>
            <person name="Stuskova K."/>
            <person name="Hakalova E."/>
            <person name="Tebbal A.B."/>
            <person name="Eichmeier A."/>
        </authorList>
    </citation>
    <scope>NUCLEOTIDE SEQUENCE</scope>
    <source>
        <strain evidence="2">NRRL B-24137</strain>
    </source>
</reference>
<evidence type="ECO:0000313" key="3">
    <source>
        <dbReference type="Proteomes" id="UP000671828"/>
    </source>
</evidence>
<keyword evidence="4" id="KW-1185">Reference proteome</keyword>
<dbReference type="RefSeq" id="WP_204845352.1">
    <property type="nucleotide sequence ID" value="NZ_JAFBCL010000001.1"/>
</dbReference>
<dbReference type="InterPro" id="IPR008792">
    <property type="entry name" value="PQQD"/>
</dbReference>
<accession>A0A8T8HZ50</accession>
<evidence type="ECO:0000313" key="4">
    <source>
        <dbReference type="Proteomes" id="UP001195724"/>
    </source>
</evidence>
<reference evidence="1 4" key="1">
    <citation type="submission" date="2021-01" db="EMBL/GenBank/DDBJ databases">
        <title>Sequencing the genomes of 1000 actinobacteria strains.</title>
        <authorList>
            <person name="Klenk H.-P."/>
        </authorList>
    </citation>
    <scope>NUCLEOTIDE SEQUENCE [LARGE SCALE GENOMIC DNA]</scope>
    <source>
        <strain evidence="1 4">DSM 44581</strain>
    </source>
</reference>
<protein>
    <submittedName>
        <fullName evidence="2">Lasso peptide biosynthesis PqqD family chaperone</fullName>
    </submittedName>
</protein>
<dbReference type="Proteomes" id="UP000671828">
    <property type="component" value="Chromosome"/>
</dbReference>
<dbReference type="InterPro" id="IPR041881">
    <property type="entry name" value="PqqD_sf"/>
</dbReference>
<evidence type="ECO:0000313" key="1">
    <source>
        <dbReference type="EMBL" id="MBM7814741.1"/>
    </source>
</evidence>
<dbReference type="AlphaFoldDB" id="A0A8T8HZ50"/>
<dbReference type="Gene3D" id="1.10.10.1150">
    <property type="entry name" value="Coenzyme PQQ synthesis protein D (PqqD)"/>
    <property type="match status" value="1"/>
</dbReference>
<dbReference type="EMBL" id="JAFBCL010000001">
    <property type="protein sequence ID" value="MBM7814741.1"/>
    <property type="molecule type" value="Genomic_DNA"/>
</dbReference>
<dbReference type="NCBIfam" id="NF033530">
    <property type="entry name" value="lasso_PqqD_Strm"/>
    <property type="match status" value="1"/>
</dbReference>
<dbReference type="Proteomes" id="UP001195724">
    <property type="component" value="Unassembled WGS sequence"/>
</dbReference>
<sequence length="85" mass="9191">MTFTLARHVSATDTDSGMVLLDQRSGRYWQLNGTAAAVVRGLVDGKRPEDVVRALSQAHPQHAERVASDVSAFLGSLREAKLVTT</sequence>
<name>A0A8T8HZ50_9PSEU</name>
<proteinExistence type="predicted"/>
<gene>
    <name evidence="2" type="ORF">J7S33_29230</name>
    <name evidence="1" type="ORF">JOE68_005606</name>
</gene>
<organism evidence="2 3">
    <name type="scientific">Saccharothrix algeriensis</name>
    <dbReference type="NCBI Taxonomy" id="173560"/>
    <lineage>
        <taxon>Bacteria</taxon>
        <taxon>Bacillati</taxon>
        <taxon>Actinomycetota</taxon>
        <taxon>Actinomycetes</taxon>
        <taxon>Pseudonocardiales</taxon>
        <taxon>Pseudonocardiaceae</taxon>
        <taxon>Saccharothrix</taxon>
    </lineage>
</organism>